<dbReference type="AlphaFoldDB" id="A0AAE1CG63"/>
<gene>
    <name evidence="1" type="ORF">B0T22DRAFT_476190</name>
</gene>
<dbReference type="EMBL" id="JAULSO010000001">
    <property type="protein sequence ID" value="KAK3693342.1"/>
    <property type="molecule type" value="Genomic_DNA"/>
</dbReference>
<sequence>MEYDDPPKRARALSSMRLGRPTITIDTSAVSTEQVTVKASEDMNALISDPANTVDFVIEHNPFAFTSWQLGKILDHPKSLSAFWNLGGLDGLESGLRTTRASGLETHEGRNT</sequence>
<proteinExistence type="predicted"/>
<organism evidence="1 2">
    <name type="scientific">Podospora appendiculata</name>
    <dbReference type="NCBI Taxonomy" id="314037"/>
    <lineage>
        <taxon>Eukaryota</taxon>
        <taxon>Fungi</taxon>
        <taxon>Dikarya</taxon>
        <taxon>Ascomycota</taxon>
        <taxon>Pezizomycotina</taxon>
        <taxon>Sordariomycetes</taxon>
        <taxon>Sordariomycetidae</taxon>
        <taxon>Sordariales</taxon>
        <taxon>Podosporaceae</taxon>
        <taxon>Podospora</taxon>
    </lineage>
</organism>
<reference evidence="1" key="2">
    <citation type="submission" date="2023-06" db="EMBL/GenBank/DDBJ databases">
        <authorList>
            <consortium name="Lawrence Berkeley National Laboratory"/>
            <person name="Haridas S."/>
            <person name="Hensen N."/>
            <person name="Bonometti L."/>
            <person name="Westerberg I."/>
            <person name="Brannstrom I.O."/>
            <person name="Guillou S."/>
            <person name="Cros-Aarteil S."/>
            <person name="Calhoun S."/>
            <person name="Kuo A."/>
            <person name="Mondo S."/>
            <person name="Pangilinan J."/>
            <person name="Riley R."/>
            <person name="Labutti K."/>
            <person name="Andreopoulos B."/>
            <person name="Lipzen A."/>
            <person name="Chen C."/>
            <person name="Yanf M."/>
            <person name="Daum C."/>
            <person name="Ng V."/>
            <person name="Clum A."/>
            <person name="Steindorff A."/>
            <person name="Ohm R."/>
            <person name="Martin F."/>
            <person name="Silar P."/>
            <person name="Natvig D."/>
            <person name="Lalanne C."/>
            <person name="Gautier V."/>
            <person name="Ament-Velasquez S.L."/>
            <person name="Kruys A."/>
            <person name="Hutchinson M.I."/>
            <person name="Powell A.J."/>
            <person name="Barry K."/>
            <person name="Miller A.N."/>
            <person name="Grigoriev I.V."/>
            <person name="Debuchy R."/>
            <person name="Gladieux P."/>
            <person name="Thoren M.H."/>
            <person name="Johannesson H."/>
        </authorList>
    </citation>
    <scope>NUCLEOTIDE SEQUENCE</scope>
    <source>
        <strain evidence="1">CBS 314.62</strain>
    </source>
</reference>
<evidence type="ECO:0000313" key="1">
    <source>
        <dbReference type="EMBL" id="KAK3693342.1"/>
    </source>
</evidence>
<accession>A0AAE1CG63</accession>
<evidence type="ECO:0000313" key="2">
    <source>
        <dbReference type="Proteomes" id="UP001270362"/>
    </source>
</evidence>
<keyword evidence="2" id="KW-1185">Reference proteome</keyword>
<dbReference type="Proteomes" id="UP001270362">
    <property type="component" value="Unassembled WGS sequence"/>
</dbReference>
<comment type="caution">
    <text evidence="1">The sequence shown here is derived from an EMBL/GenBank/DDBJ whole genome shotgun (WGS) entry which is preliminary data.</text>
</comment>
<reference evidence="1" key="1">
    <citation type="journal article" date="2023" name="Mol. Phylogenet. Evol.">
        <title>Genome-scale phylogeny and comparative genomics of the fungal order Sordariales.</title>
        <authorList>
            <person name="Hensen N."/>
            <person name="Bonometti L."/>
            <person name="Westerberg I."/>
            <person name="Brannstrom I.O."/>
            <person name="Guillou S."/>
            <person name="Cros-Aarteil S."/>
            <person name="Calhoun S."/>
            <person name="Haridas S."/>
            <person name="Kuo A."/>
            <person name="Mondo S."/>
            <person name="Pangilinan J."/>
            <person name="Riley R."/>
            <person name="LaButti K."/>
            <person name="Andreopoulos B."/>
            <person name="Lipzen A."/>
            <person name="Chen C."/>
            <person name="Yan M."/>
            <person name="Daum C."/>
            <person name="Ng V."/>
            <person name="Clum A."/>
            <person name="Steindorff A."/>
            <person name="Ohm R.A."/>
            <person name="Martin F."/>
            <person name="Silar P."/>
            <person name="Natvig D.O."/>
            <person name="Lalanne C."/>
            <person name="Gautier V."/>
            <person name="Ament-Velasquez S.L."/>
            <person name="Kruys A."/>
            <person name="Hutchinson M.I."/>
            <person name="Powell A.J."/>
            <person name="Barry K."/>
            <person name="Miller A.N."/>
            <person name="Grigoriev I.V."/>
            <person name="Debuchy R."/>
            <person name="Gladieux P."/>
            <person name="Hiltunen Thoren M."/>
            <person name="Johannesson H."/>
        </authorList>
    </citation>
    <scope>NUCLEOTIDE SEQUENCE</scope>
    <source>
        <strain evidence="1">CBS 314.62</strain>
    </source>
</reference>
<protein>
    <submittedName>
        <fullName evidence="1">Uncharacterized protein</fullName>
    </submittedName>
</protein>
<name>A0AAE1CG63_9PEZI</name>